<dbReference type="InterPro" id="IPR036871">
    <property type="entry name" value="PX_dom_sf"/>
</dbReference>
<gene>
    <name evidence="23" type="primary">PIK3C2B</name>
</gene>
<dbReference type="FunFam" id="1.10.1070.11:FF:000003">
    <property type="entry name" value="Phosphatidylinositol 4-phosphate 3-kinase C2 domain-containing subunit beta"/>
    <property type="match status" value="1"/>
</dbReference>
<evidence type="ECO:0000313" key="24">
    <source>
        <dbReference type="Proteomes" id="UP000314980"/>
    </source>
</evidence>
<name>A0A4W6FHC5_LATCA</name>
<evidence type="ECO:0000256" key="5">
    <source>
        <dbReference type="ARBA" id="ARBA00004496"/>
    </source>
</evidence>
<feature type="domain" description="C2" evidence="18">
    <location>
        <begin position="1055"/>
        <end position="1175"/>
    </location>
</feature>
<keyword evidence="10" id="KW-0547">Nucleotide-binding</keyword>
<dbReference type="InterPro" id="IPR002420">
    <property type="entry name" value="PI3K-type_C2_dom"/>
</dbReference>
<evidence type="ECO:0000256" key="16">
    <source>
        <dbReference type="ARBA" id="ARBA00023985"/>
    </source>
</evidence>
<evidence type="ECO:0000259" key="22">
    <source>
        <dbReference type="PROSITE" id="PS51547"/>
    </source>
</evidence>
<dbReference type="AlphaFoldDB" id="A0A4W6FHC5"/>
<dbReference type="InterPro" id="IPR035892">
    <property type="entry name" value="C2_domain_sf"/>
</dbReference>
<keyword evidence="13" id="KW-0443">Lipid metabolism</keyword>
<dbReference type="Gene3D" id="1.10.1070.11">
    <property type="entry name" value="Phosphatidylinositol 3-/4-kinase, catalytic domain"/>
    <property type="match status" value="1"/>
</dbReference>
<dbReference type="InterPro" id="IPR001683">
    <property type="entry name" value="PX_dom"/>
</dbReference>
<evidence type="ECO:0000256" key="11">
    <source>
        <dbReference type="ARBA" id="ARBA00022777"/>
    </source>
</evidence>
<dbReference type="FunFam" id="1.25.40.70:FF:000005">
    <property type="entry name" value="Phosphatidylinositol 4-phosphate 3-kinase C2 domain-containing subunit beta"/>
    <property type="match status" value="1"/>
</dbReference>
<dbReference type="InterPro" id="IPR015433">
    <property type="entry name" value="PI3/4_kinase"/>
</dbReference>
<dbReference type="InterPro" id="IPR016024">
    <property type="entry name" value="ARM-type_fold"/>
</dbReference>
<dbReference type="SUPFAM" id="SSF54236">
    <property type="entry name" value="Ubiquitin-like"/>
    <property type="match status" value="1"/>
</dbReference>
<sequence length="1186" mass="135077">NLKTTQRTFITTLSHVSLGSRMNGFGYELFQVSEERDEEVAAFCHMLDVLRSAYPYTDRSKNAGFVWSPSVGHEELHQEITRYCNMSGPDLRDDLDHLDVDEYLLKVCGHDEFFNNPGKVLEFDRVNPDTGSSCGEAAGCEVRVLTVRMCRRFTEKVVEKLTAAILDLVELYCSTFNANFHTTPQSHSCTAPIQEAGLVTNVLSFNVYAAHRIPITWATSYEGFFLSCSLTHGGAELCAPQHTSKQSVSKYLFHLVVWDQRVCFPVQINQLPRESQLTVILFASPLPPPGGAEDKGKQRRSIEALGWVTMPLFNFRQLKDHDSLSLSLCLSLSVSLSQVDFPTSSFEVRFSTPPPADFCPQYDFSRLDTISQIQLQDVLHKKAFFWLTAEDKRLLWEKKAFCQSESAALPLVLASAPCWEWACLPDIYALLRQWACLGHLDALGLLHASFPDQELRRTAVQWMDSISDPELLDFLPQLVQALKYECYLDSSLVRFLLRRAIGDIRIAHYLFWLLKDNLQDSQFSARYQHLLAALLCCVGRGLRDEFDRQCWLVSILSRVAHKVRDATPSSRQSVLREGLEEMKQFFSMNSSCRLPLNPHTHLLTFTHSPLCSFFNSNAVPLKLSFQNLDPMGDHINVIFKSGDDLRQDMLTLQMIRIMNKIWIQEGLDMRMVIFKCFSTGRGRGMVEMIPHADTLRKIQVEHGVTGSFKDRPLADWLLKHNPTDEQYDKAVENFIYSCAGCCVATYILGICDRHNDNIMLKTSGHMFHIDFGKFLGHAQMFGNIKRDRAPFVFTSDMAYVINGGDKPSSRFHDFVDLCCEAYNLIRKHTHLFLNLLGLMLSCGIPELSDLEDLKYVYDALRPHESEADATMYFTRLIESSLGSVATKLNFFIHNLAQMKFASSEDRPTLSFAPRVHTVKSDGLIRSLYICRHIRTAAAKAYAFVVKVEREGQQEVQLVQRTFEEFHELHSKMRLIFPSSRLPSFPSRFVIGRSRGEAMADRRKDELNGYVWHLIHASPEVAQCDLVYTFFHPLPRDERPGSTASSKPWSPASGKELGEVKLSICYKNDKLFIMVMHIRGLVSLSDGTDPDPYVKLYLLPDPQKTSKRKTKAARRTCNPTYNEMLVYERIPRGDLDQRMIHLRVLGDGAFWENTLLGETFIPLKNLVPGQHWVDWHQLGAAGSDPAH</sequence>
<dbReference type="PROSITE" id="PS50290">
    <property type="entry name" value="PI3_4_KINASE_3"/>
    <property type="match status" value="1"/>
</dbReference>
<dbReference type="FunFam" id="2.60.40.150:FF:000065">
    <property type="entry name" value="phosphatidylinositol 4-phosphate 3-kinase C2 domain-containing subunit beta"/>
    <property type="match status" value="1"/>
</dbReference>
<dbReference type="Proteomes" id="UP000314980">
    <property type="component" value="Unassembled WGS sequence"/>
</dbReference>
<evidence type="ECO:0000256" key="8">
    <source>
        <dbReference type="ARBA" id="ARBA00022490"/>
    </source>
</evidence>
<dbReference type="FunFam" id="2.60.40.150:FF:000036">
    <property type="entry name" value="phosphatidylinositol 4-phosphate 3-kinase C2 domain-containing subunit beta"/>
    <property type="match status" value="1"/>
</dbReference>
<dbReference type="Pfam" id="PF00613">
    <property type="entry name" value="PI3Ka"/>
    <property type="match status" value="1"/>
</dbReference>
<evidence type="ECO:0000256" key="17">
    <source>
        <dbReference type="ARBA" id="ARBA00029297"/>
    </source>
</evidence>
<dbReference type="GO" id="GO:0016303">
    <property type="term" value="F:1-phosphatidylinositol-3-kinase activity"/>
    <property type="evidence" value="ECO:0007669"/>
    <property type="project" value="UniProtKB-EC"/>
</dbReference>
<dbReference type="PROSITE" id="PS00915">
    <property type="entry name" value="PI3_4_KINASE_1"/>
    <property type="match status" value="1"/>
</dbReference>
<reference evidence="23" key="2">
    <citation type="submission" date="2025-08" db="UniProtKB">
        <authorList>
            <consortium name="Ensembl"/>
        </authorList>
    </citation>
    <scope>IDENTIFICATION</scope>
</reference>
<feature type="domain" description="C2 PI3K-type" evidence="22">
    <location>
        <begin position="199"/>
        <end position="376"/>
    </location>
</feature>
<evidence type="ECO:0000256" key="1">
    <source>
        <dbReference type="ARBA" id="ARBA00001913"/>
    </source>
</evidence>
<evidence type="ECO:0000256" key="10">
    <source>
        <dbReference type="ARBA" id="ARBA00022741"/>
    </source>
</evidence>
<dbReference type="Pfam" id="PF00787">
    <property type="entry name" value="PX"/>
    <property type="match status" value="1"/>
</dbReference>
<dbReference type="InterPro" id="IPR036940">
    <property type="entry name" value="PI3/4_kinase_cat_sf"/>
</dbReference>
<keyword evidence="24" id="KW-1185">Reference proteome</keyword>
<dbReference type="SUPFAM" id="SSF48371">
    <property type="entry name" value="ARM repeat"/>
    <property type="match status" value="1"/>
</dbReference>
<dbReference type="SUPFAM" id="SSF49562">
    <property type="entry name" value="C2 domain (Calcium/lipid-binding domain, CaLB)"/>
    <property type="match status" value="2"/>
</dbReference>
<evidence type="ECO:0000259" key="21">
    <source>
        <dbReference type="PROSITE" id="PS51545"/>
    </source>
</evidence>
<evidence type="ECO:0000256" key="2">
    <source>
        <dbReference type="ARBA" id="ARBA00001946"/>
    </source>
</evidence>
<dbReference type="SUPFAM" id="SSF64268">
    <property type="entry name" value="PX domain"/>
    <property type="match status" value="1"/>
</dbReference>
<keyword evidence="15" id="KW-0539">Nucleus</keyword>
<evidence type="ECO:0000256" key="15">
    <source>
        <dbReference type="ARBA" id="ARBA00023242"/>
    </source>
</evidence>
<keyword evidence="11" id="KW-0418">Kinase</keyword>
<dbReference type="GO" id="GO:0048015">
    <property type="term" value="P:phosphatidylinositol-mediated signaling"/>
    <property type="evidence" value="ECO:0007669"/>
    <property type="project" value="TreeGrafter"/>
</dbReference>
<dbReference type="STRING" id="8187.ENSLCAP00010050021"/>
<dbReference type="Ensembl" id="ENSLCAT00010051293.1">
    <property type="protein sequence ID" value="ENSLCAP00010050021.1"/>
    <property type="gene ID" value="ENSLCAG00010023268.1"/>
</dbReference>
<dbReference type="CDD" id="cd08381">
    <property type="entry name" value="C2B_PI3K_class_II"/>
    <property type="match status" value="1"/>
</dbReference>
<dbReference type="Pfam" id="PF00168">
    <property type="entry name" value="C2"/>
    <property type="match status" value="1"/>
</dbReference>
<dbReference type="SMART" id="SM00146">
    <property type="entry name" value="PI3Kc"/>
    <property type="match status" value="1"/>
</dbReference>
<dbReference type="PROSITE" id="PS51547">
    <property type="entry name" value="C2_PI3K"/>
    <property type="match status" value="1"/>
</dbReference>
<dbReference type="InterPro" id="IPR000008">
    <property type="entry name" value="C2_dom"/>
</dbReference>
<keyword evidence="8" id="KW-0963">Cytoplasm</keyword>
<proteinExistence type="inferred from homology"/>
<dbReference type="Pfam" id="PF00454">
    <property type="entry name" value="PI3_PI4_kinase"/>
    <property type="match status" value="1"/>
</dbReference>
<keyword evidence="12" id="KW-0067">ATP-binding</keyword>
<dbReference type="GO" id="GO:0005886">
    <property type="term" value="C:plasma membrane"/>
    <property type="evidence" value="ECO:0007669"/>
    <property type="project" value="UniProtKB-SubCell"/>
</dbReference>
<dbReference type="InParanoid" id="A0A4W6FHC5"/>
<dbReference type="GO" id="GO:0005524">
    <property type="term" value="F:ATP binding"/>
    <property type="evidence" value="ECO:0007669"/>
    <property type="project" value="UniProtKB-KW"/>
</dbReference>
<dbReference type="GO" id="GO:0035005">
    <property type="term" value="F:1-phosphatidylinositol-4-phosphate 3-kinase activity"/>
    <property type="evidence" value="ECO:0007669"/>
    <property type="project" value="UniProtKB-EC"/>
</dbReference>
<keyword evidence="7" id="KW-1003">Cell membrane</keyword>
<dbReference type="PROSITE" id="PS51545">
    <property type="entry name" value="PIK_HELICAL"/>
    <property type="match status" value="1"/>
</dbReference>
<dbReference type="PROSITE" id="PS50195">
    <property type="entry name" value="PX"/>
    <property type="match status" value="1"/>
</dbReference>
<reference evidence="23" key="3">
    <citation type="submission" date="2025-09" db="UniProtKB">
        <authorList>
            <consortium name="Ensembl"/>
        </authorList>
    </citation>
    <scope>IDENTIFICATION</scope>
</reference>
<comment type="catalytic activity">
    <reaction evidence="17">
        <text>a 1,2-diacyl-sn-glycero-3-phospho-(1D-myo-inositol 4-phosphate) + ATP = a 1,2-diacyl-sn-glycero-3-phospho-(1D-myo-inositol-3,4-bisphosphate) + ADP + H(+)</text>
        <dbReference type="Rhea" id="RHEA:18373"/>
        <dbReference type="ChEBI" id="CHEBI:15378"/>
        <dbReference type="ChEBI" id="CHEBI:30616"/>
        <dbReference type="ChEBI" id="CHEBI:57658"/>
        <dbReference type="ChEBI" id="CHEBI:58178"/>
        <dbReference type="ChEBI" id="CHEBI:456216"/>
        <dbReference type="EC" id="2.7.1.154"/>
    </reaction>
    <physiologicalReaction direction="left-to-right" evidence="17">
        <dbReference type="Rhea" id="RHEA:18374"/>
    </physiologicalReaction>
</comment>
<dbReference type="Gene3D" id="2.60.40.150">
    <property type="entry name" value="C2 domain"/>
    <property type="match status" value="2"/>
</dbReference>
<keyword evidence="14" id="KW-0472">Membrane</keyword>
<evidence type="ECO:0000259" key="20">
    <source>
        <dbReference type="PROSITE" id="PS50290"/>
    </source>
</evidence>
<dbReference type="Gene3D" id="3.30.1010.10">
    <property type="entry name" value="Phosphatidylinositol 3-kinase Catalytic Subunit, Chain A, domain 4"/>
    <property type="match status" value="1"/>
</dbReference>
<dbReference type="SMART" id="SM00145">
    <property type="entry name" value="PI3Ka"/>
    <property type="match status" value="1"/>
</dbReference>
<evidence type="ECO:0000256" key="12">
    <source>
        <dbReference type="ARBA" id="ARBA00022840"/>
    </source>
</evidence>
<comment type="cofactor">
    <cofactor evidence="2">
        <name>Mg(2+)</name>
        <dbReference type="ChEBI" id="CHEBI:18420"/>
    </cofactor>
</comment>
<dbReference type="PROSITE" id="PS50004">
    <property type="entry name" value="C2"/>
    <property type="match status" value="1"/>
</dbReference>
<dbReference type="GO" id="GO:0005737">
    <property type="term" value="C:cytoplasm"/>
    <property type="evidence" value="ECO:0007669"/>
    <property type="project" value="UniProtKB-SubCell"/>
</dbReference>
<feature type="domain" description="PX" evidence="19">
    <location>
        <begin position="921"/>
        <end position="1037"/>
    </location>
</feature>
<dbReference type="GO" id="GO:0005942">
    <property type="term" value="C:phosphatidylinositol 3-kinase complex"/>
    <property type="evidence" value="ECO:0007669"/>
    <property type="project" value="TreeGrafter"/>
</dbReference>
<feature type="domain" description="PIK helical" evidence="21">
    <location>
        <begin position="361"/>
        <end position="537"/>
    </location>
</feature>
<dbReference type="GO" id="GO:0043491">
    <property type="term" value="P:phosphatidylinositol 3-kinase/protein kinase B signal transduction"/>
    <property type="evidence" value="ECO:0007669"/>
    <property type="project" value="TreeGrafter"/>
</dbReference>
<dbReference type="Pfam" id="PF00792">
    <property type="entry name" value="PI3K_C2"/>
    <property type="match status" value="1"/>
</dbReference>
<dbReference type="InterPro" id="IPR000403">
    <property type="entry name" value="PI3/4_kinase_cat_dom"/>
</dbReference>
<evidence type="ECO:0000256" key="9">
    <source>
        <dbReference type="ARBA" id="ARBA00022679"/>
    </source>
</evidence>
<dbReference type="GeneTree" id="ENSGT00940000158263"/>
<evidence type="ECO:0000256" key="7">
    <source>
        <dbReference type="ARBA" id="ARBA00022475"/>
    </source>
</evidence>
<comment type="catalytic activity">
    <reaction evidence="16">
        <text>a 1,2-diacyl-sn-glycero-3-phospho-(1D-myo-inositol) + ATP = a 1,2-diacyl-sn-glycero-3-phospho-(1D-myo-inositol-3-phosphate) + ADP + H(+)</text>
        <dbReference type="Rhea" id="RHEA:12709"/>
        <dbReference type="ChEBI" id="CHEBI:15378"/>
        <dbReference type="ChEBI" id="CHEBI:30616"/>
        <dbReference type="ChEBI" id="CHEBI:57880"/>
        <dbReference type="ChEBI" id="CHEBI:58088"/>
        <dbReference type="ChEBI" id="CHEBI:456216"/>
        <dbReference type="EC" id="2.7.1.137"/>
    </reaction>
    <physiologicalReaction direction="left-to-right" evidence="16">
        <dbReference type="Rhea" id="RHEA:12710"/>
    </physiologicalReaction>
</comment>
<evidence type="ECO:0000259" key="18">
    <source>
        <dbReference type="PROSITE" id="PS50004"/>
    </source>
</evidence>
<dbReference type="PANTHER" id="PTHR10048:SF30">
    <property type="entry name" value="PHOSPHATIDYLINOSITOL 4-PHOSPHATE 3-KINASE C2 DOMAIN-CONTAINING SUBUNIT BETA"/>
    <property type="match status" value="1"/>
</dbReference>
<evidence type="ECO:0000313" key="23">
    <source>
        <dbReference type="Ensembl" id="ENSLCAP00010050021.1"/>
    </source>
</evidence>
<evidence type="ECO:0000256" key="14">
    <source>
        <dbReference type="ARBA" id="ARBA00023136"/>
    </source>
</evidence>
<dbReference type="SMART" id="SM00142">
    <property type="entry name" value="PI3K_C2"/>
    <property type="match status" value="1"/>
</dbReference>
<dbReference type="PROSITE" id="PS00916">
    <property type="entry name" value="PI3_4_KINASE_2"/>
    <property type="match status" value="1"/>
</dbReference>
<dbReference type="SMART" id="SM00312">
    <property type="entry name" value="PX"/>
    <property type="match status" value="1"/>
</dbReference>
<comment type="cofactor">
    <cofactor evidence="1">
        <name>Ca(2+)</name>
        <dbReference type="ChEBI" id="CHEBI:29108"/>
    </cofactor>
</comment>
<evidence type="ECO:0000259" key="19">
    <source>
        <dbReference type="PROSITE" id="PS50195"/>
    </source>
</evidence>
<dbReference type="CDD" id="cd04012">
    <property type="entry name" value="C2A_PI3K_class_II"/>
    <property type="match status" value="1"/>
</dbReference>
<dbReference type="FunFam" id="3.30.1010.10:FF:000001">
    <property type="entry name" value="Phosphatidylinositol 4-phosphate 3-kinase C2 domain-containing subunit beta"/>
    <property type="match status" value="1"/>
</dbReference>
<dbReference type="Gene3D" id="1.25.40.70">
    <property type="entry name" value="Phosphatidylinositol 3-kinase, accessory domain (PIK)"/>
    <property type="match status" value="1"/>
</dbReference>
<dbReference type="SMART" id="SM00239">
    <property type="entry name" value="C2"/>
    <property type="match status" value="2"/>
</dbReference>
<comment type="similarity">
    <text evidence="6">Belongs to the PI3/PI4-kinase family. Type III PI4K subfamily.</text>
</comment>
<comment type="subcellular location">
    <subcellularLocation>
        <location evidence="4">Cell membrane</location>
    </subcellularLocation>
    <subcellularLocation>
        <location evidence="5">Cytoplasm</location>
    </subcellularLocation>
    <subcellularLocation>
        <location evidence="3">Nucleus</location>
    </subcellularLocation>
</comment>
<dbReference type="InterPro" id="IPR042236">
    <property type="entry name" value="PI3K_accessory_sf"/>
</dbReference>
<evidence type="ECO:0000256" key="13">
    <source>
        <dbReference type="ARBA" id="ARBA00023098"/>
    </source>
</evidence>
<evidence type="ECO:0000256" key="3">
    <source>
        <dbReference type="ARBA" id="ARBA00004123"/>
    </source>
</evidence>
<dbReference type="InterPro" id="IPR001263">
    <property type="entry name" value="PI3K_accessory_dom"/>
</dbReference>
<accession>A0A4W6FHC5</accession>
<dbReference type="InterPro" id="IPR011009">
    <property type="entry name" value="Kinase-like_dom_sf"/>
</dbReference>
<dbReference type="GO" id="GO:0005634">
    <property type="term" value="C:nucleus"/>
    <property type="evidence" value="ECO:0007669"/>
    <property type="project" value="UniProtKB-SubCell"/>
</dbReference>
<evidence type="ECO:0000256" key="4">
    <source>
        <dbReference type="ARBA" id="ARBA00004236"/>
    </source>
</evidence>
<dbReference type="FunCoup" id="A0A4W6FHC5">
    <property type="interactions" value="1423"/>
</dbReference>
<protein>
    <submittedName>
        <fullName evidence="23">Phosphatidylinositol-4-phosphate 3-kinase catalytic subunit type 2 beta</fullName>
    </submittedName>
</protein>
<organism evidence="23 24">
    <name type="scientific">Lates calcarifer</name>
    <name type="common">Barramundi</name>
    <name type="synonym">Holocentrus calcarifer</name>
    <dbReference type="NCBI Taxonomy" id="8187"/>
    <lineage>
        <taxon>Eukaryota</taxon>
        <taxon>Metazoa</taxon>
        <taxon>Chordata</taxon>
        <taxon>Craniata</taxon>
        <taxon>Vertebrata</taxon>
        <taxon>Euteleostomi</taxon>
        <taxon>Actinopterygii</taxon>
        <taxon>Neopterygii</taxon>
        <taxon>Teleostei</taxon>
        <taxon>Neoteleostei</taxon>
        <taxon>Acanthomorphata</taxon>
        <taxon>Carangaria</taxon>
        <taxon>Carangaria incertae sedis</taxon>
        <taxon>Centropomidae</taxon>
        <taxon>Lates</taxon>
    </lineage>
</organism>
<keyword evidence="9" id="KW-0808">Transferase</keyword>
<dbReference type="SUPFAM" id="SSF56112">
    <property type="entry name" value="Protein kinase-like (PK-like)"/>
    <property type="match status" value="1"/>
</dbReference>
<dbReference type="GO" id="GO:0016477">
    <property type="term" value="P:cell migration"/>
    <property type="evidence" value="ECO:0007669"/>
    <property type="project" value="TreeGrafter"/>
</dbReference>
<dbReference type="FunFam" id="3.30.1520.10:FF:000006">
    <property type="entry name" value="Phosphatidylinositol 4-phosphate 3-kinase C2 domain-containing subunit alpha"/>
    <property type="match status" value="1"/>
</dbReference>
<dbReference type="PANTHER" id="PTHR10048">
    <property type="entry name" value="PHOSPHATIDYLINOSITOL KINASE"/>
    <property type="match status" value="1"/>
</dbReference>
<evidence type="ECO:0000256" key="6">
    <source>
        <dbReference type="ARBA" id="ARBA00006209"/>
    </source>
</evidence>
<dbReference type="InterPro" id="IPR018936">
    <property type="entry name" value="PI3/4_kinase_CS"/>
</dbReference>
<dbReference type="Gene3D" id="3.30.1520.10">
    <property type="entry name" value="Phox-like domain"/>
    <property type="match status" value="1"/>
</dbReference>
<reference evidence="24" key="1">
    <citation type="submission" date="2015-09" db="EMBL/GenBank/DDBJ databases">
        <authorList>
            <person name="Sai Rama Sridatta P."/>
        </authorList>
    </citation>
    <scope>NUCLEOTIDE SEQUENCE [LARGE SCALE GENOMIC DNA]</scope>
</reference>
<feature type="domain" description="PI3K/PI4K catalytic" evidence="20">
    <location>
        <begin position="607"/>
        <end position="885"/>
    </location>
</feature>
<dbReference type="InterPro" id="IPR029071">
    <property type="entry name" value="Ubiquitin-like_domsf"/>
</dbReference>
<dbReference type="GO" id="GO:0035091">
    <property type="term" value="F:phosphatidylinositol binding"/>
    <property type="evidence" value="ECO:0007669"/>
    <property type="project" value="InterPro"/>
</dbReference>